<protein>
    <submittedName>
        <fullName evidence="1">Uncharacterized protein</fullName>
    </submittedName>
</protein>
<organism evidence="1 2">
    <name type="scientific">Purpureocillium lilacinum</name>
    <name type="common">Paecilomyces lilacinus</name>
    <dbReference type="NCBI Taxonomy" id="33203"/>
    <lineage>
        <taxon>Eukaryota</taxon>
        <taxon>Fungi</taxon>
        <taxon>Dikarya</taxon>
        <taxon>Ascomycota</taxon>
        <taxon>Pezizomycotina</taxon>
        <taxon>Sordariomycetes</taxon>
        <taxon>Hypocreomycetidae</taxon>
        <taxon>Hypocreales</taxon>
        <taxon>Ophiocordycipitaceae</taxon>
        <taxon>Purpureocillium</taxon>
    </lineage>
</organism>
<keyword evidence="2" id="KW-1185">Reference proteome</keyword>
<name>A0ACC4D6K9_PURLI</name>
<gene>
    <name evidence="1" type="ORF">ACCO45_013639</name>
</gene>
<evidence type="ECO:0000313" key="1">
    <source>
        <dbReference type="EMBL" id="KAL3951922.1"/>
    </source>
</evidence>
<reference evidence="1" key="1">
    <citation type="submission" date="2024-12" db="EMBL/GenBank/DDBJ databases">
        <title>Comparative genomics and development of molecular markers within Purpureocillium lilacinum and among Purpureocillium species.</title>
        <authorList>
            <person name="Yeh Z.-Y."/>
            <person name="Ni N.-T."/>
            <person name="Lo P.-H."/>
            <person name="Mushyakhwo K."/>
            <person name="Lin C.-F."/>
            <person name="Nai Y.-S."/>
        </authorList>
    </citation>
    <scope>NUCLEOTIDE SEQUENCE</scope>
    <source>
        <strain evidence="1">NCHU-NPUST-175</strain>
    </source>
</reference>
<dbReference type="Proteomes" id="UP001638806">
    <property type="component" value="Unassembled WGS sequence"/>
</dbReference>
<accession>A0ACC4D6K9</accession>
<proteinExistence type="predicted"/>
<evidence type="ECO:0000313" key="2">
    <source>
        <dbReference type="Proteomes" id="UP001638806"/>
    </source>
</evidence>
<dbReference type="EMBL" id="JBGNUJ010000013">
    <property type="protein sequence ID" value="KAL3951922.1"/>
    <property type="molecule type" value="Genomic_DNA"/>
</dbReference>
<comment type="caution">
    <text evidence="1">The sequence shown here is derived from an EMBL/GenBank/DDBJ whole genome shotgun (WGS) entry which is preliminary data.</text>
</comment>
<sequence length="299" mass="32193">MPPPEEREARSSRRRDADGAGYDTGNPAAAATMTTEGTAGKPLTASGGDRATGAARARRRIPQGPADATGARTGTVSAVARAPVTGAKTAMARAEGEGDLGTTRTPGDRKSLVKHRGPLPSQDASFAIDQGEEPEKPKEKPNYGSTGVLAAMSNSVAQADGTSITLKYHEPSEARKPPPRDQWKLYVFKGSDIVDTIDLGLKSCWLVGRDAAVVDLLAEHPSISKQHAVVQFRYMEKRNEFGDRIGKVKPYLLDLESANGTSLNDSRIPDSRYLELRDKDMVRFGDSTREYVVMLAPKE</sequence>